<sequence length="345" mass="38626">AKFSSRLRKEQSEKLRGKVRAFAPFRARRGGGSCPLPLRLRPQLTPSVRSGVSPQHRLQLAAEDSSPSLLSPSPASRRRKRVPFCSGSSQVLFFPSSPLSPAREPLLEASAADSTHGVSSLDDVCWLSSVWFRLYLRRARSPHPLPVICCNLSLFDPTLASSPRDRLDCRGFAYPCRSSADVRRRLPQAALCAVRWLQRFPFIGAPVLLPRLVLLLCFRWWPLELPSMWSSSFVLVGWGFAPLCEGLRSSGCNVGWFPFAGVRRFLLVEGNLIFPMLASCNHSWEPPNLQVFHLEQLVHCVLFLLPTYLSTLVSVALSGPLRDFMLKGISICKPRVEHTMLMPHT</sequence>
<evidence type="ECO:0000313" key="2">
    <source>
        <dbReference type="EMBL" id="MQM05698.1"/>
    </source>
</evidence>
<name>A0A843WG29_COLES</name>
<gene>
    <name evidence="2" type="ORF">Taro_038514</name>
</gene>
<comment type="caution">
    <text evidence="2">The sequence shown here is derived from an EMBL/GenBank/DDBJ whole genome shotgun (WGS) entry which is preliminary data.</text>
</comment>
<reference evidence="2" key="1">
    <citation type="submission" date="2017-07" db="EMBL/GenBank/DDBJ databases">
        <title>Taro Niue Genome Assembly and Annotation.</title>
        <authorList>
            <person name="Atibalentja N."/>
            <person name="Keating K."/>
            <person name="Fields C.J."/>
        </authorList>
    </citation>
    <scope>NUCLEOTIDE SEQUENCE</scope>
    <source>
        <strain evidence="2">Niue_2</strain>
        <tissue evidence="2">Leaf</tissue>
    </source>
</reference>
<organism evidence="2 3">
    <name type="scientific">Colocasia esculenta</name>
    <name type="common">Wild taro</name>
    <name type="synonym">Arum esculentum</name>
    <dbReference type="NCBI Taxonomy" id="4460"/>
    <lineage>
        <taxon>Eukaryota</taxon>
        <taxon>Viridiplantae</taxon>
        <taxon>Streptophyta</taxon>
        <taxon>Embryophyta</taxon>
        <taxon>Tracheophyta</taxon>
        <taxon>Spermatophyta</taxon>
        <taxon>Magnoliopsida</taxon>
        <taxon>Liliopsida</taxon>
        <taxon>Araceae</taxon>
        <taxon>Aroideae</taxon>
        <taxon>Colocasieae</taxon>
        <taxon>Colocasia</taxon>
    </lineage>
</organism>
<feature type="non-terminal residue" evidence="2">
    <location>
        <position position="345"/>
    </location>
</feature>
<evidence type="ECO:0000256" key="1">
    <source>
        <dbReference type="SAM" id="MobiDB-lite"/>
    </source>
</evidence>
<protein>
    <submittedName>
        <fullName evidence="2">Uncharacterized protein</fullName>
    </submittedName>
</protein>
<accession>A0A843WG29</accession>
<keyword evidence="3" id="KW-1185">Reference proteome</keyword>
<dbReference type="EMBL" id="NMUH01003463">
    <property type="protein sequence ID" value="MQM05698.1"/>
    <property type="molecule type" value="Genomic_DNA"/>
</dbReference>
<dbReference type="Proteomes" id="UP000652761">
    <property type="component" value="Unassembled WGS sequence"/>
</dbReference>
<proteinExistence type="predicted"/>
<feature type="region of interest" description="Disordered" evidence="1">
    <location>
        <begin position="60"/>
        <end position="81"/>
    </location>
</feature>
<dbReference type="AlphaFoldDB" id="A0A843WG29"/>
<feature type="non-terminal residue" evidence="2">
    <location>
        <position position="1"/>
    </location>
</feature>
<feature type="compositionally biased region" description="Low complexity" evidence="1">
    <location>
        <begin position="60"/>
        <end position="75"/>
    </location>
</feature>
<evidence type="ECO:0000313" key="3">
    <source>
        <dbReference type="Proteomes" id="UP000652761"/>
    </source>
</evidence>